<dbReference type="AlphaFoldDB" id="A0A4P9ZPT1"/>
<dbReference type="Gene3D" id="3.40.50.11210">
    <property type="entry name" value="Rap/Ran-GAP"/>
    <property type="match status" value="1"/>
</dbReference>
<dbReference type="Proteomes" id="UP000268162">
    <property type="component" value="Unassembled WGS sequence"/>
</dbReference>
<dbReference type="Pfam" id="PF02145">
    <property type="entry name" value="Rap_GAP"/>
    <property type="match status" value="1"/>
</dbReference>
<dbReference type="STRING" id="215637.A0A4P9ZPT1"/>
<dbReference type="InterPro" id="IPR035974">
    <property type="entry name" value="Rap/Ran-GAP_sf"/>
</dbReference>
<reference evidence="4" key="1">
    <citation type="journal article" date="2018" name="Nat. Microbiol.">
        <title>Leveraging single-cell genomics to expand the fungal tree of life.</title>
        <authorList>
            <person name="Ahrendt S.R."/>
            <person name="Quandt C.A."/>
            <person name="Ciobanu D."/>
            <person name="Clum A."/>
            <person name="Salamov A."/>
            <person name="Andreopoulos B."/>
            <person name="Cheng J.F."/>
            <person name="Woyke T."/>
            <person name="Pelin A."/>
            <person name="Henrissat B."/>
            <person name="Reynolds N.K."/>
            <person name="Benny G.L."/>
            <person name="Smith M.E."/>
            <person name="James T.Y."/>
            <person name="Grigoriev I.V."/>
        </authorList>
    </citation>
    <scope>NUCLEOTIDE SEQUENCE [LARGE SCALE GENOMIC DNA]</scope>
    <source>
        <strain evidence="4">RSA 468</strain>
    </source>
</reference>
<keyword evidence="4" id="KW-1185">Reference proteome</keyword>
<dbReference type="GO" id="GO:0051056">
    <property type="term" value="P:regulation of small GTPase mediated signal transduction"/>
    <property type="evidence" value="ECO:0007669"/>
    <property type="project" value="InterPro"/>
</dbReference>
<dbReference type="GO" id="GO:0005096">
    <property type="term" value="F:GTPase activator activity"/>
    <property type="evidence" value="ECO:0007669"/>
    <property type="project" value="UniProtKB-KW"/>
</dbReference>
<evidence type="ECO:0000256" key="1">
    <source>
        <dbReference type="ARBA" id="ARBA00022468"/>
    </source>
</evidence>
<gene>
    <name evidence="3" type="ORF">BJ085DRAFT_15241</name>
</gene>
<evidence type="ECO:0000313" key="3">
    <source>
        <dbReference type="EMBL" id="RKP35456.1"/>
    </source>
</evidence>
<evidence type="ECO:0000259" key="2">
    <source>
        <dbReference type="PROSITE" id="PS50085"/>
    </source>
</evidence>
<feature type="non-terminal residue" evidence="3">
    <location>
        <position position="1"/>
    </location>
</feature>
<protein>
    <recommendedName>
        <fullName evidence="2">Rap-GAP domain-containing protein</fullName>
    </recommendedName>
</protein>
<proteinExistence type="predicted"/>
<dbReference type="PANTHER" id="PTHR15711:SF65">
    <property type="entry name" value="RAPGAP_RANGAP DOMAIN-CONTAINING PROTEIN"/>
    <property type="match status" value="1"/>
</dbReference>
<keyword evidence="1" id="KW-0343">GTPase activation</keyword>
<dbReference type="InterPro" id="IPR000331">
    <property type="entry name" value="Rap/Ran_GAP_dom"/>
</dbReference>
<name>A0A4P9ZPT1_9FUNG</name>
<evidence type="ECO:0000313" key="4">
    <source>
        <dbReference type="Proteomes" id="UP000268162"/>
    </source>
</evidence>
<dbReference type="InterPro" id="IPR050989">
    <property type="entry name" value="Rap1_Ran_GAP"/>
</dbReference>
<dbReference type="SUPFAM" id="SSF111347">
    <property type="entry name" value="Rap/Ran-GAP"/>
    <property type="match status" value="1"/>
</dbReference>
<organism evidence="3 4">
    <name type="scientific">Dimargaris cristalligena</name>
    <dbReference type="NCBI Taxonomy" id="215637"/>
    <lineage>
        <taxon>Eukaryota</taxon>
        <taxon>Fungi</taxon>
        <taxon>Fungi incertae sedis</taxon>
        <taxon>Zoopagomycota</taxon>
        <taxon>Kickxellomycotina</taxon>
        <taxon>Dimargaritomycetes</taxon>
        <taxon>Dimargaritales</taxon>
        <taxon>Dimargaritaceae</taxon>
        <taxon>Dimargaris</taxon>
    </lineage>
</organism>
<dbReference type="PROSITE" id="PS50085">
    <property type="entry name" value="RAPGAP"/>
    <property type="match status" value="1"/>
</dbReference>
<dbReference type="PANTHER" id="PTHR15711">
    <property type="entry name" value="RAP GTPASE-ACTIVATING PROTEIN"/>
    <property type="match status" value="1"/>
</dbReference>
<sequence>GYQHICVPLIDIPRPGWRYWLTLGRSQRFLLAPIDHIVSIDNLLLCRTEPLPQLLLTMEEKLTMLQFKAGLMYLGPGKSTAHDALSATIDEVSSGFLEFMWFLGDIVELSGWSRYRAGLDAEKGTTGHYSLYTNHSDYEIMFHVAPLLPFNPIDFQRIERKRHIGNDILVIVYHDSELPYDISTITSKQNHIICIVKPEQNQYRVEFLARESVPSFGPLWSAPFHLSQNNQSRELFLEKCISGIKAAYTAPAFSDKIQKTRLAMLQGIHQQCLPNSLSARSRFATSLF</sequence>
<dbReference type="EMBL" id="ML002865">
    <property type="protein sequence ID" value="RKP35456.1"/>
    <property type="molecule type" value="Genomic_DNA"/>
</dbReference>
<feature type="domain" description="Rap-GAP" evidence="2">
    <location>
        <begin position="55"/>
        <end position="268"/>
    </location>
</feature>
<accession>A0A4P9ZPT1</accession>